<comment type="caution">
    <text evidence="2">The sequence shown here is derived from an EMBL/GenBank/DDBJ whole genome shotgun (WGS) entry which is preliminary data.</text>
</comment>
<evidence type="ECO:0000256" key="1">
    <source>
        <dbReference type="SAM" id="MobiDB-lite"/>
    </source>
</evidence>
<evidence type="ECO:0000313" key="2">
    <source>
        <dbReference type="EMBL" id="KAJ9492536.1"/>
    </source>
</evidence>
<protein>
    <submittedName>
        <fullName evidence="2">Uncharacterized protein</fullName>
    </submittedName>
</protein>
<feature type="region of interest" description="Disordered" evidence="1">
    <location>
        <begin position="1"/>
        <end position="22"/>
    </location>
</feature>
<organism evidence="2 3">
    <name type="scientific">Penicillium thymicola</name>
    <dbReference type="NCBI Taxonomy" id="293382"/>
    <lineage>
        <taxon>Eukaryota</taxon>
        <taxon>Fungi</taxon>
        <taxon>Dikarya</taxon>
        <taxon>Ascomycota</taxon>
        <taxon>Pezizomycotina</taxon>
        <taxon>Eurotiomycetes</taxon>
        <taxon>Eurotiomycetidae</taxon>
        <taxon>Eurotiales</taxon>
        <taxon>Aspergillaceae</taxon>
        <taxon>Penicillium</taxon>
    </lineage>
</organism>
<sequence>MPNHVKPSKVGNMNGDLRPYMMPESETPNRHVHFYLLSLLSLCSPPLSVRFARSKSSIFTSFCLDLGRIP</sequence>
<reference evidence="2" key="2">
    <citation type="journal article" date="2016" name="Fungal Biol.">
        <title>Ochratoxin A production by Penicillium thymicola.</title>
        <authorList>
            <person name="Nguyen H.D.T."/>
            <person name="McMullin D.R."/>
            <person name="Ponomareva E."/>
            <person name="Riley R."/>
            <person name="Pomraning K.R."/>
            <person name="Baker S.E."/>
            <person name="Seifert K.A."/>
        </authorList>
    </citation>
    <scope>NUCLEOTIDE SEQUENCE</scope>
    <source>
        <strain evidence="2">DAOM 180753</strain>
    </source>
</reference>
<dbReference type="EMBL" id="LACB01000010">
    <property type="protein sequence ID" value="KAJ9492536.1"/>
    <property type="molecule type" value="Genomic_DNA"/>
</dbReference>
<dbReference type="Proteomes" id="UP001227192">
    <property type="component" value="Unassembled WGS sequence"/>
</dbReference>
<keyword evidence="3" id="KW-1185">Reference proteome</keyword>
<dbReference type="AlphaFoldDB" id="A0AAI9XCR2"/>
<name>A0AAI9XCR2_PENTH</name>
<accession>A0AAI9XCR2</accession>
<reference evidence="2" key="1">
    <citation type="submission" date="2015-06" db="EMBL/GenBank/DDBJ databases">
        <authorList>
            <person name="Nguyen H."/>
        </authorList>
    </citation>
    <scope>NUCLEOTIDE SEQUENCE</scope>
    <source>
        <strain evidence="2">DAOM 180753</strain>
    </source>
</reference>
<gene>
    <name evidence="2" type="ORF">VN97_g695</name>
</gene>
<proteinExistence type="predicted"/>
<evidence type="ECO:0000313" key="3">
    <source>
        <dbReference type="Proteomes" id="UP001227192"/>
    </source>
</evidence>